<protein>
    <submittedName>
        <fullName evidence="1">Uncharacterized protein</fullName>
    </submittedName>
</protein>
<name>A0A383V600_TETOB</name>
<dbReference type="Proteomes" id="UP000256970">
    <property type="component" value="Unassembled WGS sequence"/>
</dbReference>
<sequence length="635" mass="65303">MLRCNNNTGLCTTLVKRPDNTICPGGRCQSGECKTKHPLFTSCPAHTNTCKVLLYDPVNGTCTNEVKKLERTTCPGGTCKTGVCRAAAQCPTECPTHEDVCKAWECNLATGACTVEVIKPDKTSCNASGVNGTCRNGSCISNARDLCANMICQPHKELCKAWVCDADTGSCTIEANKPDKSPCTGWELGGGCCLGGACLAVDPPVSGPCMTYVWNKTICAFTPKPEPVGKTCDGGVCNSAGACIPFRDPCANTTCPPHKDVCKAWKCDANTSNCTIVVNKPDKSPCNQEGDGTCCIAGECLAAMPPAPGPCMTHVWNQSICGFTPKPENDGKICNASGIINGTCNNGSCISNLRPGPCTNTICPPHKELCKAWVCNADTGSCTIEVNKPDKSPCTGMELGGGCCFAGACLAIDPPVSGPCMTNAWDPATCSWRQVNKPDKSPCPGFESGGCCVAGGCLAVDPPVSGPCMTNAWDPATCTWALAKPKPDGTSCSGGICTAGVCGPTPKCPSPCPVWECNNSTNQCSREVTKPDKSPCTGFESGGCCFAGACLAIDPPVSGPCMTNAWDPATCTWAVAKPVPDGKLCSDGNTCTAGDACKAGTCTGNATAADGTQCTSGGCIGTCNNSKCGQPMMCP</sequence>
<dbReference type="EMBL" id="FNXT01000026">
    <property type="protein sequence ID" value="SZX59786.1"/>
    <property type="molecule type" value="Genomic_DNA"/>
</dbReference>
<organism evidence="1 2">
    <name type="scientific">Tetradesmus obliquus</name>
    <name type="common">Green alga</name>
    <name type="synonym">Acutodesmus obliquus</name>
    <dbReference type="NCBI Taxonomy" id="3088"/>
    <lineage>
        <taxon>Eukaryota</taxon>
        <taxon>Viridiplantae</taxon>
        <taxon>Chlorophyta</taxon>
        <taxon>core chlorophytes</taxon>
        <taxon>Chlorophyceae</taxon>
        <taxon>CS clade</taxon>
        <taxon>Sphaeropleales</taxon>
        <taxon>Scenedesmaceae</taxon>
        <taxon>Tetradesmus</taxon>
    </lineage>
</organism>
<proteinExistence type="predicted"/>
<accession>A0A383V600</accession>
<evidence type="ECO:0000313" key="2">
    <source>
        <dbReference type="Proteomes" id="UP000256970"/>
    </source>
</evidence>
<reference evidence="1 2" key="1">
    <citation type="submission" date="2016-10" db="EMBL/GenBank/DDBJ databases">
        <authorList>
            <person name="Cai Z."/>
        </authorList>
    </citation>
    <scope>NUCLEOTIDE SEQUENCE [LARGE SCALE GENOMIC DNA]</scope>
</reference>
<keyword evidence="2" id="KW-1185">Reference proteome</keyword>
<gene>
    <name evidence="1" type="ORF">BQ4739_LOCUS394</name>
</gene>
<evidence type="ECO:0000313" key="1">
    <source>
        <dbReference type="EMBL" id="SZX59786.1"/>
    </source>
</evidence>
<dbReference type="AlphaFoldDB" id="A0A383V600"/>